<keyword evidence="3" id="KW-1185">Reference proteome</keyword>
<proteinExistence type="predicted"/>
<dbReference type="EMBL" id="JADGJW010000317">
    <property type="protein sequence ID" value="KAJ3220045.1"/>
    <property type="molecule type" value="Genomic_DNA"/>
</dbReference>
<evidence type="ECO:0000313" key="2">
    <source>
        <dbReference type="EMBL" id="KAJ3220045.1"/>
    </source>
</evidence>
<gene>
    <name evidence="2" type="ORF">HK099_004474</name>
</gene>
<name>A0AAD5U352_9FUNG</name>
<keyword evidence="1" id="KW-0175">Coiled coil</keyword>
<organism evidence="2 3">
    <name type="scientific">Clydaea vesicula</name>
    <dbReference type="NCBI Taxonomy" id="447962"/>
    <lineage>
        <taxon>Eukaryota</taxon>
        <taxon>Fungi</taxon>
        <taxon>Fungi incertae sedis</taxon>
        <taxon>Chytridiomycota</taxon>
        <taxon>Chytridiomycota incertae sedis</taxon>
        <taxon>Chytridiomycetes</taxon>
        <taxon>Lobulomycetales</taxon>
        <taxon>Lobulomycetaceae</taxon>
        <taxon>Clydaea</taxon>
    </lineage>
</organism>
<feature type="coiled-coil region" evidence="1">
    <location>
        <begin position="118"/>
        <end position="159"/>
    </location>
</feature>
<comment type="caution">
    <text evidence="2">The sequence shown here is derived from an EMBL/GenBank/DDBJ whole genome shotgun (WGS) entry which is preliminary data.</text>
</comment>
<evidence type="ECO:0000313" key="3">
    <source>
        <dbReference type="Proteomes" id="UP001211065"/>
    </source>
</evidence>
<reference evidence="2" key="1">
    <citation type="submission" date="2020-05" db="EMBL/GenBank/DDBJ databases">
        <title>Phylogenomic resolution of chytrid fungi.</title>
        <authorList>
            <person name="Stajich J.E."/>
            <person name="Amses K."/>
            <person name="Simmons R."/>
            <person name="Seto K."/>
            <person name="Myers J."/>
            <person name="Bonds A."/>
            <person name="Quandt C.A."/>
            <person name="Barry K."/>
            <person name="Liu P."/>
            <person name="Grigoriev I."/>
            <person name="Longcore J.E."/>
            <person name="James T.Y."/>
        </authorList>
    </citation>
    <scope>NUCLEOTIDE SEQUENCE</scope>
    <source>
        <strain evidence="2">JEL0476</strain>
    </source>
</reference>
<dbReference type="Proteomes" id="UP001211065">
    <property type="component" value="Unassembled WGS sequence"/>
</dbReference>
<evidence type="ECO:0000256" key="1">
    <source>
        <dbReference type="SAM" id="Coils"/>
    </source>
</evidence>
<protein>
    <submittedName>
        <fullName evidence="2">Uncharacterized protein</fullName>
    </submittedName>
</protein>
<dbReference type="AlphaFoldDB" id="A0AAD5U352"/>
<sequence length="166" mass="19585">MNAKTTKTAIKETAKLRPKKEVQAKGVNYIHGLHMPKTMPNNWVLKQIAFPSPEANFKPFHTIDEGVFTEPRISWRNQERIRRGCMLAGIDPKEVGLKDKRRPDEKYVNKMLKFSGDVKKETENLVAKIDRREKIEENMIKMEERIQKWREEEKKLKLKAKNLIPF</sequence>
<accession>A0AAD5U352</accession>